<gene>
    <name evidence="1" type="ORF">EUBHAL_00083</name>
</gene>
<name>C0ERS3_9FIRM</name>
<protein>
    <submittedName>
        <fullName evidence="1">Uncharacterized protein</fullName>
    </submittedName>
</protein>
<evidence type="ECO:0000313" key="1">
    <source>
        <dbReference type="EMBL" id="EEG38015.1"/>
    </source>
</evidence>
<dbReference type="AlphaFoldDB" id="C0ERS3"/>
<reference evidence="1 2" key="2">
    <citation type="submission" date="2009-02" db="EMBL/GenBank/DDBJ databases">
        <title>Draft genome sequence of Eubacterium hallii (DSM 3353).</title>
        <authorList>
            <person name="Sudarsanam P."/>
            <person name="Ley R."/>
            <person name="Guruge J."/>
            <person name="Turnbaugh P.J."/>
            <person name="Mahowald M."/>
            <person name="Liep D."/>
            <person name="Gordon J."/>
        </authorList>
    </citation>
    <scope>NUCLEOTIDE SEQUENCE [LARGE SCALE GENOMIC DNA]</scope>
    <source>
        <strain evidence="1 2">DSM 3353</strain>
    </source>
</reference>
<sequence length="43" mass="5223">MERQKISVTFPYFMKGLSKSEWNWFAIMRIIIDIVENCDGMFF</sequence>
<proteinExistence type="predicted"/>
<dbReference type="EMBL" id="ACEP01000006">
    <property type="protein sequence ID" value="EEG38015.1"/>
    <property type="molecule type" value="Genomic_DNA"/>
</dbReference>
<comment type="caution">
    <text evidence="1">The sequence shown here is derived from an EMBL/GenBank/DDBJ whole genome shotgun (WGS) entry which is preliminary data.</text>
</comment>
<dbReference type="Proteomes" id="UP000003174">
    <property type="component" value="Unassembled WGS sequence"/>
</dbReference>
<evidence type="ECO:0000313" key="2">
    <source>
        <dbReference type="Proteomes" id="UP000003174"/>
    </source>
</evidence>
<accession>C0ERS3</accession>
<organism evidence="1 2">
    <name type="scientific">Anaerobutyricum hallii DSM 3353</name>
    <dbReference type="NCBI Taxonomy" id="411469"/>
    <lineage>
        <taxon>Bacteria</taxon>
        <taxon>Bacillati</taxon>
        <taxon>Bacillota</taxon>
        <taxon>Clostridia</taxon>
        <taxon>Lachnospirales</taxon>
        <taxon>Lachnospiraceae</taxon>
        <taxon>Anaerobutyricum</taxon>
    </lineage>
</organism>
<reference evidence="1 2" key="1">
    <citation type="submission" date="2009-01" db="EMBL/GenBank/DDBJ databases">
        <authorList>
            <person name="Fulton L."/>
            <person name="Clifton S."/>
            <person name="Fulton B."/>
            <person name="Xu J."/>
            <person name="Minx P."/>
            <person name="Pepin K.H."/>
            <person name="Johnson M."/>
            <person name="Bhonagiri V."/>
            <person name="Nash W.E."/>
            <person name="Mardis E.R."/>
            <person name="Wilson R.K."/>
        </authorList>
    </citation>
    <scope>NUCLEOTIDE SEQUENCE [LARGE SCALE GENOMIC DNA]</scope>
    <source>
        <strain evidence="1 2">DSM 3353</strain>
    </source>
</reference>